<dbReference type="EMBL" id="JACAZH010000005">
    <property type="protein sequence ID" value="KAF7367567.1"/>
    <property type="molecule type" value="Genomic_DNA"/>
</dbReference>
<evidence type="ECO:0000256" key="1">
    <source>
        <dbReference type="SAM" id="MobiDB-lite"/>
    </source>
</evidence>
<comment type="caution">
    <text evidence="2">The sequence shown here is derived from an EMBL/GenBank/DDBJ whole genome shotgun (WGS) entry which is preliminary data.</text>
</comment>
<name>A0A8H6YZ02_9AGAR</name>
<sequence>MIALEHPERPATAMSGIEELCDRRSQEDVYMTESVNVESTAQPETEEQVVVLQPEPPLPQTNQNGVVPELPVDGVDSLGLASTNRAPNPDVTAEKAAVVVPAVQHFDRDIGADEDEDKIVNFATWFFLIFDREVDVDKYDPKVIIVDLTKPGSVHMFRLNALKLQLEVNRPEVDEHNNIMGLDCEAPAVSRTYNVYTRYLLRTVLDVFWPRKANGFEIYWRLPGFMLQDDLGPIAMVHDAAVGAKARLRCYVCRMVLVLRPLHKLRASGPEVRLEPDPKILLRYSPEEGEKVYFTASESQTSSSSSSDTSKSSSDSSSDSESSSSPAPFNQANPPSPVPIPALPSSPASAADNTARINQLTLRWLESKYATPLYPVVLQIRVQAEREKRHKRKVSQLCAWAAQVKSIMTDQTHVPILPETGIAGNHKINQGNLAALFMRTTSWISQAIKAHDFIEANKHRVAVATFLQTDRVFGLKTFQEELCKL</sequence>
<gene>
    <name evidence="2" type="ORF">MSAN_00819800</name>
</gene>
<organism evidence="2 3">
    <name type="scientific">Mycena sanguinolenta</name>
    <dbReference type="NCBI Taxonomy" id="230812"/>
    <lineage>
        <taxon>Eukaryota</taxon>
        <taxon>Fungi</taxon>
        <taxon>Dikarya</taxon>
        <taxon>Basidiomycota</taxon>
        <taxon>Agaricomycotina</taxon>
        <taxon>Agaricomycetes</taxon>
        <taxon>Agaricomycetidae</taxon>
        <taxon>Agaricales</taxon>
        <taxon>Marasmiineae</taxon>
        <taxon>Mycenaceae</taxon>
        <taxon>Mycena</taxon>
    </lineage>
</organism>
<keyword evidence="3" id="KW-1185">Reference proteome</keyword>
<dbReference type="Proteomes" id="UP000623467">
    <property type="component" value="Unassembled WGS sequence"/>
</dbReference>
<feature type="region of interest" description="Disordered" evidence="1">
    <location>
        <begin position="295"/>
        <end position="350"/>
    </location>
</feature>
<evidence type="ECO:0000313" key="2">
    <source>
        <dbReference type="EMBL" id="KAF7367567.1"/>
    </source>
</evidence>
<accession>A0A8H6YZ02</accession>
<feature type="compositionally biased region" description="Low complexity" evidence="1">
    <location>
        <begin position="297"/>
        <end position="325"/>
    </location>
</feature>
<proteinExistence type="predicted"/>
<dbReference type="AlphaFoldDB" id="A0A8H6YZ02"/>
<reference evidence="2" key="1">
    <citation type="submission" date="2020-05" db="EMBL/GenBank/DDBJ databases">
        <title>Mycena genomes resolve the evolution of fungal bioluminescence.</title>
        <authorList>
            <person name="Tsai I.J."/>
        </authorList>
    </citation>
    <scope>NUCLEOTIDE SEQUENCE</scope>
    <source>
        <strain evidence="2">160909Yilan</strain>
    </source>
</reference>
<protein>
    <submittedName>
        <fullName evidence="2">Uncharacterized protein</fullName>
    </submittedName>
</protein>
<dbReference type="OrthoDB" id="3059613at2759"/>
<feature type="compositionally biased region" description="Pro residues" evidence="1">
    <location>
        <begin position="334"/>
        <end position="344"/>
    </location>
</feature>
<evidence type="ECO:0000313" key="3">
    <source>
        <dbReference type="Proteomes" id="UP000623467"/>
    </source>
</evidence>